<proteinExistence type="predicted"/>
<gene>
    <name evidence="1" type="ORF">ROSINTL182_07921</name>
</gene>
<organism evidence="1 2">
    <name type="scientific">Roseburia intestinalis L1-82</name>
    <dbReference type="NCBI Taxonomy" id="536231"/>
    <lineage>
        <taxon>Bacteria</taxon>
        <taxon>Bacillati</taxon>
        <taxon>Bacillota</taxon>
        <taxon>Clostridia</taxon>
        <taxon>Lachnospirales</taxon>
        <taxon>Lachnospiraceae</taxon>
        <taxon>Roseburia</taxon>
    </lineage>
</organism>
<comment type="caution">
    <text evidence="1">The sequence shown here is derived from an EMBL/GenBank/DDBJ whole genome shotgun (WGS) entry which is preliminary data.</text>
</comment>
<evidence type="ECO:0000313" key="1">
    <source>
        <dbReference type="EMBL" id="EEV00211.1"/>
    </source>
</evidence>
<dbReference type="Proteomes" id="UP000004828">
    <property type="component" value="Unassembled WGS sequence"/>
</dbReference>
<name>C7GDC0_9FIRM</name>
<dbReference type="AlphaFoldDB" id="C7GDC0"/>
<protein>
    <recommendedName>
        <fullName evidence="3">Transposase InsH N-terminal domain-containing protein</fullName>
    </recommendedName>
</protein>
<dbReference type="EMBL" id="ABYJ02000148">
    <property type="protein sequence ID" value="EEV00211.1"/>
    <property type="molecule type" value="Genomic_DNA"/>
</dbReference>
<dbReference type="HOGENOM" id="CLU_049873_10_1_9"/>
<reference evidence="1 2" key="1">
    <citation type="submission" date="2009-08" db="EMBL/GenBank/DDBJ databases">
        <authorList>
            <person name="Weinstock G."/>
            <person name="Sodergren E."/>
            <person name="Clifton S."/>
            <person name="Fulton L."/>
            <person name="Fulton B."/>
            <person name="Courtney L."/>
            <person name="Fronick C."/>
            <person name="Harrison M."/>
            <person name="Strong C."/>
            <person name="Farmer C."/>
            <person name="Delahaunty K."/>
            <person name="Markovic C."/>
            <person name="Hall O."/>
            <person name="Minx P."/>
            <person name="Tomlinson C."/>
            <person name="Mitreva M."/>
            <person name="Nelson J."/>
            <person name="Hou S."/>
            <person name="Wollam A."/>
            <person name="Pepin K.H."/>
            <person name="Johnson M."/>
            <person name="Bhonagiri V."/>
            <person name="Nash W.E."/>
            <person name="Warren W."/>
            <person name="Chinwalla A."/>
            <person name="Mardis E.R."/>
            <person name="Wilson R.K."/>
        </authorList>
    </citation>
    <scope>NUCLEOTIDE SEQUENCE [LARGE SCALE GENOMIC DNA]</scope>
    <source>
        <strain evidence="1 2">L1-82</strain>
    </source>
</reference>
<sequence>MNQLTFSDMEYSNRKKKTKREEFLDAMEEIIPWSYWVEMI</sequence>
<accession>C7GDC0</accession>
<feature type="non-terminal residue" evidence="1">
    <location>
        <position position="40"/>
    </location>
</feature>
<evidence type="ECO:0008006" key="3">
    <source>
        <dbReference type="Google" id="ProtNLM"/>
    </source>
</evidence>
<evidence type="ECO:0000313" key="2">
    <source>
        <dbReference type="Proteomes" id="UP000004828"/>
    </source>
</evidence>